<dbReference type="Gene3D" id="1.10.10.60">
    <property type="entry name" value="Homeodomain-like"/>
    <property type="match status" value="1"/>
</dbReference>
<dbReference type="PANTHER" id="PTHR46929">
    <property type="entry name" value="EXPRESSED PROTEIN"/>
    <property type="match status" value="1"/>
</dbReference>
<gene>
    <name evidence="2" type="ORF">L873DRAFT_1771832</name>
</gene>
<dbReference type="AlphaFoldDB" id="A0A3N4JTW4"/>
<dbReference type="Pfam" id="PF12776">
    <property type="entry name" value="Myb_DNA-bind_3"/>
    <property type="match status" value="1"/>
</dbReference>
<dbReference type="Proteomes" id="UP000276215">
    <property type="component" value="Unassembled WGS sequence"/>
</dbReference>
<evidence type="ECO:0000313" key="3">
    <source>
        <dbReference type="Proteomes" id="UP000276215"/>
    </source>
</evidence>
<dbReference type="EMBL" id="ML120407">
    <property type="protein sequence ID" value="RPA97144.1"/>
    <property type="molecule type" value="Genomic_DNA"/>
</dbReference>
<dbReference type="PANTHER" id="PTHR46929:SF3">
    <property type="entry name" value="MYB_SANT-LIKE DOMAIN-CONTAINING PROTEIN"/>
    <property type="match status" value="1"/>
</dbReference>
<sequence length="95" mass="10730">MTKLKWSKTATQTLLTALHEQALQGEKAVNGFKKKAWIAAQAALKDSHGIELETSQLKSKWVNLKKDYDIFTTIKNNSGFRWDDEKAVPTAPDRV</sequence>
<protein>
    <recommendedName>
        <fullName evidence="1">Myb/SANT-like domain-containing protein</fullName>
    </recommendedName>
</protein>
<reference evidence="2 3" key="1">
    <citation type="journal article" date="2018" name="Nat. Ecol. Evol.">
        <title>Pezizomycetes genomes reveal the molecular basis of ectomycorrhizal truffle lifestyle.</title>
        <authorList>
            <person name="Murat C."/>
            <person name="Payen T."/>
            <person name="Noel B."/>
            <person name="Kuo A."/>
            <person name="Morin E."/>
            <person name="Chen J."/>
            <person name="Kohler A."/>
            <person name="Krizsan K."/>
            <person name="Balestrini R."/>
            <person name="Da Silva C."/>
            <person name="Montanini B."/>
            <person name="Hainaut M."/>
            <person name="Levati E."/>
            <person name="Barry K.W."/>
            <person name="Belfiori B."/>
            <person name="Cichocki N."/>
            <person name="Clum A."/>
            <person name="Dockter R.B."/>
            <person name="Fauchery L."/>
            <person name="Guy J."/>
            <person name="Iotti M."/>
            <person name="Le Tacon F."/>
            <person name="Lindquist E.A."/>
            <person name="Lipzen A."/>
            <person name="Malagnac F."/>
            <person name="Mello A."/>
            <person name="Molinier V."/>
            <person name="Miyauchi S."/>
            <person name="Poulain J."/>
            <person name="Riccioni C."/>
            <person name="Rubini A."/>
            <person name="Sitrit Y."/>
            <person name="Splivallo R."/>
            <person name="Traeger S."/>
            <person name="Wang M."/>
            <person name="Zifcakova L."/>
            <person name="Wipf D."/>
            <person name="Zambonelli A."/>
            <person name="Paolocci F."/>
            <person name="Nowrousian M."/>
            <person name="Ottonello S."/>
            <person name="Baldrian P."/>
            <person name="Spatafora J.W."/>
            <person name="Henrissat B."/>
            <person name="Nagy L.G."/>
            <person name="Aury J.M."/>
            <person name="Wincker P."/>
            <person name="Grigoriev I.V."/>
            <person name="Bonfante P."/>
            <person name="Martin F.M."/>
        </authorList>
    </citation>
    <scope>NUCLEOTIDE SEQUENCE [LARGE SCALE GENOMIC DNA]</scope>
    <source>
        <strain evidence="2 3">120613-1</strain>
    </source>
</reference>
<dbReference type="InterPro" id="IPR024752">
    <property type="entry name" value="Myb/SANT-like_dom"/>
</dbReference>
<feature type="domain" description="Myb/SANT-like" evidence="1">
    <location>
        <begin position="5"/>
        <end position="94"/>
    </location>
</feature>
<keyword evidence="3" id="KW-1185">Reference proteome</keyword>
<dbReference type="STRING" id="1336337.A0A3N4JTW4"/>
<accession>A0A3N4JTW4</accession>
<proteinExistence type="predicted"/>
<name>A0A3N4JTW4_9PEZI</name>
<organism evidence="2 3">
    <name type="scientific">Choiromyces venosus 120613-1</name>
    <dbReference type="NCBI Taxonomy" id="1336337"/>
    <lineage>
        <taxon>Eukaryota</taxon>
        <taxon>Fungi</taxon>
        <taxon>Dikarya</taxon>
        <taxon>Ascomycota</taxon>
        <taxon>Pezizomycotina</taxon>
        <taxon>Pezizomycetes</taxon>
        <taxon>Pezizales</taxon>
        <taxon>Tuberaceae</taxon>
        <taxon>Choiromyces</taxon>
    </lineage>
</organism>
<evidence type="ECO:0000259" key="1">
    <source>
        <dbReference type="Pfam" id="PF12776"/>
    </source>
</evidence>
<dbReference type="OrthoDB" id="5430673at2759"/>
<evidence type="ECO:0000313" key="2">
    <source>
        <dbReference type="EMBL" id="RPA97144.1"/>
    </source>
</evidence>